<sequence length="104" mass="10978">MNSYIKIALVLCGCVMLTSAQYNFGYYGSSFGGADFNTLSGSARDPRANTGINIGPVVFPPSPPGDPSITSGVVPGASGYGFQPPGFQGYVVPRYFYSRFFGAR</sequence>
<feature type="chain" id="PRO_5022923605" evidence="1">
    <location>
        <begin position="21"/>
        <end position="104"/>
    </location>
</feature>
<name>A0A5E4QXC8_9NEOP</name>
<protein>
    <submittedName>
        <fullName evidence="2">Uncharacterized protein</fullName>
    </submittedName>
</protein>
<organism evidence="2 3">
    <name type="scientific">Leptidea sinapis</name>
    <dbReference type="NCBI Taxonomy" id="189913"/>
    <lineage>
        <taxon>Eukaryota</taxon>
        <taxon>Metazoa</taxon>
        <taxon>Ecdysozoa</taxon>
        <taxon>Arthropoda</taxon>
        <taxon>Hexapoda</taxon>
        <taxon>Insecta</taxon>
        <taxon>Pterygota</taxon>
        <taxon>Neoptera</taxon>
        <taxon>Endopterygota</taxon>
        <taxon>Lepidoptera</taxon>
        <taxon>Glossata</taxon>
        <taxon>Ditrysia</taxon>
        <taxon>Papilionoidea</taxon>
        <taxon>Pieridae</taxon>
        <taxon>Dismorphiinae</taxon>
        <taxon>Leptidea</taxon>
    </lineage>
</organism>
<proteinExistence type="predicted"/>
<reference evidence="2 3" key="1">
    <citation type="submission" date="2017-07" db="EMBL/GenBank/DDBJ databases">
        <authorList>
            <person name="Talla V."/>
            <person name="Backstrom N."/>
        </authorList>
    </citation>
    <scope>NUCLEOTIDE SEQUENCE [LARGE SCALE GENOMIC DNA]</scope>
</reference>
<keyword evidence="3" id="KW-1185">Reference proteome</keyword>
<keyword evidence="1" id="KW-0732">Signal</keyword>
<evidence type="ECO:0000313" key="3">
    <source>
        <dbReference type="Proteomes" id="UP000324832"/>
    </source>
</evidence>
<evidence type="ECO:0000256" key="1">
    <source>
        <dbReference type="SAM" id="SignalP"/>
    </source>
</evidence>
<gene>
    <name evidence="2" type="ORF">LSINAPIS_LOCUS12840</name>
</gene>
<dbReference type="Proteomes" id="UP000324832">
    <property type="component" value="Unassembled WGS sequence"/>
</dbReference>
<dbReference type="AlphaFoldDB" id="A0A5E4QXC8"/>
<feature type="signal peptide" evidence="1">
    <location>
        <begin position="1"/>
        <end position="20"/>
    </location>
</feature>
<dbReference type="OrthoDB" id="7779135at2759"/>
<evidence type="ECO:0000313" key="2">
    <source>
        <dbReference type="EMBL" id="VVD02674.1"/>
    </source>
</evidence>
<dbReference type="EMBL" id="FZQP02006221">
    <property type="protein sequence ID" value="VVD02674.1"/>
    <property type="molecule type" value="Genomic_DNA"/>
</dbReference>
<accession>A0A5E4QXC8</accession>